<dbReference type="PANTHER" id="PTHR46797:SF1">
    <property type="entry name" value="METHYLPHOSPHONATE SYNTHASE"/>
    <property type="match status" value="1"/>
</dbReference>
<organism evidence="5 6">
    <name type="scientific">Nocardioides daeguensis</name>
    <dbReference type="NCBI Taxonomy" id="908359"/>
    <lineage>
        <taxon>Bacteria</taxon>
        <taxon>Bacillati</taxon>
        <taxon>Actinomycetota</taxon>
        <taxon>Actinomycetes</taxon>
        <taxon>Propionibacteriales</taxon>
        <taxon>Nocardioidaceae</taxon>
        <taxon>Nocardioides</taxon>
    </lineage>
</organism>
<gene>
    <name evidence="5" type="ORF">GCM10022263_37510</name>
</gene>
<keyword evidence="6" id="KW-1185">Reference proteome</keyword>
<dbReference type="Proteomes" id="UP001500301">
    <property type="component" value="Unassembled WGS sequence"/>
</dbReference>
<dbReference type="InterPro" id="IPR014710">
    <property type="entry name" value="RmlC-like_jellyroll"/>
</dbReference>
<dbReference type="Gene3D" id="1.10.260.40">
    <property type="entry name" value="lambda repressor-like DNA-binding domains"/>
    <property type="match status" value="1"/>
</dbReference>
<dbReference type="CDD" id="cd04761">
    <property type="entry name" value="HTH_MerR-SF"/>
    <property type="match status" value="1"/>
</dbReference>
<dbReference type="SUPFAM" id="SSF51182">
    <property type="entry name" value="RmlC-like cupins"/>
    <property type="match status" value="1"/>
</dbReference>
<protein>
    <submittedName>
        <fullName evidence="5">MerR family transcriptional regulator</fullName>
    </submittedName>
</protein>
<accession>A0ABP6WA96</accession>
<dbReference type="CDD" id="cd02209">
    <property type="entry name" value="cupin_XRE_C"/>
    <property type="match status" value="1"/>
</dbReference>
<feature type="domain" description="HTH merR-type" evidence="3">
    <location>
        <begin position="24"/>
        <end position="93"/>
    </location>
</feature>
<dbReference type="PROSITE" id="PS50937">
    <property type="entry name" value="HTH_MERR_2"/>
    <property type="match status" value="1"/>
</dbReference>
<dbReference type="SMART" id="SM00422">
    <property type="entry name" value="HTH_MERR"/>
    <property type="match status" value="1"/>
</dbReference>
<evidence type="ECO:0000313" key="6">
    <source>
        <dbReference type="Proteomes" id="UP001500301"/>
    </source>
</evidence>
<reference evidence="6" key="1">
    <citation type="journal article" date="2019" name="Int. J. Syst. Evol. Microbiol.">
        <title>The Global Catalogue of Microorganisms (GCM) 10K type strain sequencing project: providing services to taxonomists for standard genome sequencing and annotation.</title>
        <authorList>
            <consortium name="The Broad Institute Genomics Platform"/>
            <consortium name="The Broad Institute Genome Sequencing Center for Infectious Disease"/>
            <person name="Wu L."/>
            <person name="Ma J."/>
        </authorList>
    </citation>
    <scope>NUCLEOTIDE SEQUENCE [LARGE SCALE GENOMIC DNA]</scope>
    <source>
        <strain evidence="6">JCM 17460</strain>
    </source>
</reference>
<dbReference type="Pfam" id="PF07883">
    <property type="entry name" value="Cupin_2"/>
    <property type="match status" value="1"/>
</dbReference>
<evidence type="ECO:0000256" key="1">
    <source>
        <dbReference type="ARBA" id="ARBA00023125"/>
    </source>
</evidence>
<evidence type="ECO:0000313" key="5">
    <source>
        <dbReference type="EMBL" id="GAA3546889.1"/>
    </source>
</evidence>
<dbReference type="RefSeq" id="WP_344771655.1">
    <property type="nucleotide sequence ID" value="NZ_BAABBB010000021.1"/>
</dbReference>
<feature type="region of interest" description="Disordered" evidence="2">
    <location>
        <begin position="270"/>
        <end position="291"/>
    </location>
</feature>
<dbReference type="PANTHER" id="PTHR46797">
    <property type="entry name" value="HTH-TYPE TRANSCRIPTIONAL REGULATOR"/>
    <property type="match status" value="1"/>
</dbReference>
<evidence type="ECO:0000259" key="4">
    <source>
        <dbReference type="PROSITE" id="PS50943"/>
    </source>
</evidence>
<evidence type="ECO:0000256" key="2">
    <source>
        <dbReference type="SAM" id="MobiDB-lite"/>
    </source>
</evidence>
<dbReference type="Gene3D" id="1.10.1660.10">
    <property type="match status" value="1"/>
</dbReference>
<keyword evidence="1" id="KW-0238">DNA-binding</keyword>
<feature type="domain" description="HTH cro/C1-type" evidence="4">
    <location>
        <begin position="115"/>
        <end position="169"/>
    </location>
</feature>
<dbReference type="InterPro" id="IPR000551">
    <property type="entry name" value="MerR-type_HTH_dom"/>
</dbReference>
<dbReference type="InterPro" id="IPR001387">
    <property type="entry name" value="Cro/C1-type_HTH"/>
</dbReference>
<proteinExistence type="predicted"/>
<dbReference type="SMART" id="SM00530">
    <property type="entry name" value="HTH_XRE"/>
    <property type="match status" value="1"/>
</dbReference>
<dbReference type="EMBL" id="BAABBB010000021">
    <property type="protein sequence ID" value="GAA3546889.1"/>
    <property type="molecule type" value="Genomic_DNA"/>
</dbReference>
<dbReference type="SUPFAM" id="SSF47413">
    <property type="entry name" value="lambda repressor-like DNA-binding domains"/>
    <property type="match status" value="1"/>
</dbReference>
<evidence type="ECO:0000259" key="3">
    <source>
        <dbReference type="PROSITE" id="PS50937"/>
    </source>
</evidence>
<dbReference type="CDD" id="cd00093">
    <property type="entry name" value="HTH_XRE"/>
    <property type="match status" value="1"/>
</dbReference>
<dbReference type="InterPro" id="IPR011051">
    <property type="entry name" value="RmlC_Cupin_sf"/>
</dbReference>
<dbReference type="Pfam" id="PF13411">
    <property type="entry name" value="MerR_1"/>
    <property type="match status" value="1"/>
</dbReference>
<sequence length="291" mass="31649">MPSASTEEAEPTGGQQPVTLGGMAYSIREAAEALEVGINTLRQWERQGLITPARTAGNQRRYTEDDVVRLRRVLWLRRAKGYSTAEIARLLQEPGEEGPPAERPATPMGDIGARLRAHRHSRRLTLRDVAEKVGLSISQLSAIERGTSNPSVASLQRLAKVYETSPIDLMQSSSPGKRLVRSAERPVSLEAPSGLRIERAATGTLIMRPEVLTVPAGSGSDGVFEHAGEEFFFVLTGQLQVWLGTDEQYELATGDCLYFPSGIPHRWHNPGPGDTSVLSVDTDLGGQASER</sequence>
<comment type="caution">
    <text evidence="5">The sequence shown here is derived from an EMBL/GenBank/DDBJ whole genome shotgun (WGS) entry which is preliminary data.</text>
</comment>
<dbReference type="PROSITE" id="PS50943">
    <property type="entry name" value="HTH_CROC1"/>
    <property type="match status" value="1"/>
</dbReference>
<dbReference type="Pfam" id="PF13560">
    <property type="entry name" value="HTH_31"/>
    <property type="match status" value="1"/>
</dbReference>
<dbReference type="InterPro" id="IPR050807">
    <property type="entry name" value="TransReg_Diox_bact_type"/>
</dbReference>
<name>A0ABP6WA96_9ACTN</name>
<dbReference type="InterPro" id="IPR010982">
    <property type="entry name" value="Lambda_DNA-bd_dom_sf"/>
</dbReference>
<dbReference type="InterPro" id="IPR013096">
    <property type="entry name" value="Cupin_2"/>
</dbReference>
<dbReference type="Gene3D" id="2.60.120.10">
    <property type="entry name" value="Jelly Rolls"/>
    <property type="match status" value="1"/>
</dbReference>
<feature type="region of interest" description="Disordered" evidence="2">
    <location>
        <begin position="1"/>
        <end position="20"/>
    </location>
</feature>
<dbReference type="SUPFAM" id="SSF46955">
    <property type="entry name" value="Putative DNA-binding domain"/>
    <property type="match status" value="1"/>
</dbReference>
<dbReference type="InterPro" id="IPR009061">
    <property type="entry name" value="DNA-bd_dom_put_sf"/>
</dbReference>